<dbReference type="RefSeq" id="WP_014030428.1">
    <property type="nucleotide sequence ID" value="NC_015942.1"/>
</dbReference>
<protein>
    <submittedName>
        <fullName evidence="1">Ankyrin</fullName>
    </submittedName>
</protein>
<dbReference type="EMBL" id="CP002985">
    <property type="protein sequence ID" value="AEM49194.1"/>
    <property type="molecule type" value="Genomic_DNA"/>
</dbReference>
<dbReference type="AlphaFoldDB" id="G0JL79"/>
<accession>G0JL79</accession>
<dbReference type="Proteomes" id="UP000009220">
    <property type="component" value="Chromosome"/>
</dbReference>
<proteinExistence type="predicted"/>
<sequence>MNPPLRILTYTGFSAHGVERPYAKVADALAQGDFHAAKVKKLQHVTYGKLYRARLNDTDRLLFSLVRHQDETALLMLEVIRHHNYAGSRFLRGAEVLSDKIQDADLQEACKDAVPLRYLPETRTNIH</sequence>
<evidence type="ECO:0000313" key="2">
    <source>
        <dbReference type="Proteomes" id="UP000009220"/>
    </source>
</evidence>
<dbReference type="HOGENOM" id="CLU_1965759_0_0_6"/>
<dbReference type="eggNOG" id="COG0210">
    <property type="taxonomic scope" value="Bacteria"/>
</dbReference>
<dbReference type="STRING" id="743299.Acife_3124"/>
<evidence type="ECO:0000313" key="1">
    <source>
        <dbReference type="EMBL" id="AEM49194.1"/>
    </source>
</evidence>
<organism evidence="1 2">
    <name type="scientific">Acidithiobacillus ferrivorans SS3</name>
    <dbReference type="NCBI Taxonomy" id="743299"/>
    <lineage>
        <taxon>Bacteria</taxon>
        <taxon>Pseudomonadati</taxon>
        <taxon>Pseudomonadota</taxon>
        <taxon>Acidithiobacillia</taxon>
        <taxon>Acidithiobacillales</taxon>
        <taxon>Acidithiobacillaceae</taxon>
        <taxon>Acidithiobacillus</taxon>
    </lineage>
</organism>
<reference evidence="1 2" key="1">
    <citation type="journal article" date="2011" name="J. Bacteriol.">
        <title>Draft genome of the psychrotolerant acidophile Acidithiobacillus ferrivorans SS3.</title>
        <authorList>
            <person name="Liljeqvist M."/>
            <person name="Valdes J."/>
            <person name="Holmes D.S."/>
            <person name="Dopson M."/>
        </authorList>
    </citation>
    <scope>NUCLEOTIDE SEQUENCE [LARGE SCALE GENOMIC DNA]</scope>
    <source>
        <strain evidence="1 2">SS3</strain>
    </source>
</reference>
<name>G0JL79_9PROT</name>
<dbReference type="KEGG" id="afi:Acife_3124"/>
<gene>
    <name evidence="1" type="ORF">Acife_3124</name>
</gene>